<organism evidence="1 2">
    <name type="scientific">Blautia obeum</name>
    <dbReference type="NCBI Taxonomy" id="40520"/>
    <lineage>
        <taxon>Bacteria</taxon>
        <taxon>Bacillati</taxon>
        <taxon>Bacillota</taxon>
        <taxon>Clostridia</taxon>
        <taxon>Lachnospirales</taxon>
        <taxon>Lachnospiraceae</taxon>
        <taxon>Blautia</taxon>
    </lineage>
</organism>
<protein>
    <submittedName>
        <fullName evidence="1">Uncharacterized protein</fullName>
    </submittedName>
</protein>
<dbReference type="RefSeq" id="WP_118197462.1">
    <property type="nucleotide sequence ID" value="NZ_QRHZ01000001.1"/>
</dbReference>
<dbReference type="Proteomes" id="UP000284220">
    <property type="component" value="Unassembled WGS sequence"/>
</dbReference>
<sequence length="145" mass="17198">MIYKSTDISEYVLGYIYKTKEYRINVLQLMDILYFVQAQFLVNKNLRAFAEDIVAKDWSVFIESVWRKYKIYCNSIIPVHINNFDNVCKKIYHSDALLVNDVVILIHGSSWKLMNIIREQTPYINGLNNYPTFTITDTDMKKFFS</sequence>
<gene>
    <name evidence="1" type="ORF">DW272_02735</name>
</gene>
<evidence type="ECO:0000313" key="1">
    <source>
        <dbReference type="EMBL" id="RHG20139.1"/>
    </source>
</evidence>
<comment type="caution">
    <text evidence="1">The sequence shown here is derived from an EMBL/GenBank/DDBJ whole genome shotgun (WGS) entry which is preliminary data.</text>
</comment>
<accession>A0A414SKN8</accession>
<evidence type="ECO:0000313" key="2">
    <source>
        <dbReference type="Proteomes" id="UP000284220"/>
    </source>
</evidence>
<proteinExistence type="predicted"/>
<dbReference type="AlphaFoldDB" id="A0A414SKN8"/>
<name>A0A414SKN8_9FIRM</name>
<reference evidence="1 2" key="1">
    <citation type="submission" date="2018-08" db="EMBL/GenBank/DDBJ databases">
        <title>A genome reference for cultivated species of the human gut microbiota.</title>
        <authorList>
            <person name="Zou Y."/>
            <person name="Xue W."/>
            <person name="Luo G."/>
        </authorList>
    </citation>
    <scope>NUCLEOTIDE SEQUENCE [LARGE SCALE GENOMIC DNA]</scope>
    <source>
        <strain evidence="1 2">AM22-9LB</strain>
    </source>
</reference>
<dbReference type="EMBL" id="QRHZ01000001">
    <property type="protein sequence ID" value="RHG20139.1"/>
    <property type="molecule type" value="Genomic_DNA"/>
</dbReference>